<gene>
    <name evidence="2" type="ORF">JI435_081570</name>
</gene>
<dbReference type="Proteomes" id="UP000663193">
    <property type="component" value="Chromosome 2"/>
</dbReference>
<proteinExistence type="predicted"/>
<organism evidence="2 3">
    <name type="scientific">Phaeosphaeria nodorum (strain SN15 / ATCC MYA-4574 / FGSC 10173)</name>
    <name type="common">Glume blotch fungus</name>
    <name type="synonym">Parastagonospora nodorum</name>
    <dbReference type="NCBI Taxonomy" id="321614"/>
    <lineage>
        <taxon>Eukaryota</taxon>
        <taxon>Fungi</taxon>
        <taxon>Dikarya</taxon>
        <taxon>Ascomycota</taxon>
        <taxon>Pezizomycotina</taxon>
        <taxon>Dothideomycetes</taxon>
        <taxon>Pleosporomycetidae</taxon>
        <taxon>Pleosporales</taxon>
        <taxon>Pleosporineae</taxon>
        <taxon>Phaeosphaeriaceae</taxon>
        <taxon>Parastagonospora</taxon>
    </lineage>
</organism>
<dbReference type="PANTHER" id="PTHR46191">
    <property type="match status" value="1"/>
</dbReference>
<feature type="chain" id="PRO_5031119386" description="Haloacid dehalogenase-like hydrolase domain-containing protein 3" evidence="1">
    <location>
        <begin position="20"/>
        <end position="321"/>
    </location>
</feature>
<keyword evidence="1" id="KW-0732">Signal</keyword>
<sequence length="321" mass="35759">MHPTRALLAKNNLLICLDAFGTLFKPTQPIAATYTQAAAKHGIQTGGAENAQQVGNNFAKAFKDESARNPNYGKRTGLGAQAWWENVIRSTFTPFLKPGQSVPPALTTELWQHFSTGAPYSLYPDVKDFFLELRKYKATGPTEALPWKFEKVVVGIISNSDDRAVSILEGMGLDISPRRVGKTSPTTTQNWSRNDIDFVALSYDVGHEKPDHHIFDAATSLLDKTLAEQAEGLRANDFEKLYLGDDLEKDYFGALAAGWYPVLIDRKGVMDRARGFRFGTVGTTDKQGEEVKVSMAQSLLDLDRWEPKVPEKTTMADRKRW</sequence>
<dbReference type="AlphaFoldDB" id="A0A7U2ETP0"/>
<reference evidence="3" key="1">
    <citation type="journal article" date="2021" name="BMC Genomics">
        <title>Chromosome-level genome assembly and manually-curated proteome of model necrotroph Parastagonospora nodorum Sn15 reveals a genome-wide trove of candidate effector homologs, and redundancy of virulence-related functions within an accessory chromosome.</title>
        <authorList>
            <person name="Bertazzoni S."/>
            <person name="Jones D.A.B."/>
            <person name="Phan H.T."/>
            <person name="Tan K.-C."/>
            <person name="Hane J.K."/>
        </authorList>
    </citation>
    <scope>NUCLEOTIDE SEQUENCE [LARGE SCALE GENOMIC DNA]</scope>
    <source>
        <strain evidence="3">SN15 / ATCC MYA-4574 / FGSC 10173)</strain>
    </source>
</reference>
<dbReference type="Gene3D" id="1.10.150.720">
    <property type="entry name" value="Haloacid dehalogenase-like hydrolase"/>
    <property type="match status" value="1"/>
</dbReference>
<dbReference type="EMBL" id="CP069024">
    <property type="protein sequence ID" value="QRC92784.1"/>
    <property type="molecule type" value="Genomic_DNA"/>
</dbReference>
<evidence type="ECO:0000256" key="1">
    <source>
        <dbReference type="SAM" id="SignalP"/>
    </source>
</evidence>
<dbReference type="OrthoDB" id="444127at2759"/>
<dbReference type="Gene3D" id="3.40.50.1000">
    <property type="entry name" value="HAD superfamily/HAD-like"/>
    <property type="match status" value="1"/>
</dbReference>
<evidence type="ECO:0000313" key="3">
    <source>
        <dbReference type="Proteomes" id="UP000663193"/>
    </source>
</evidence>
<accession>A0A7U2ETP0</accession>
<dbReference type="InterPro" id="IPR036412">
    <property type="entry name" value="HAD-like_sf"/>
</dbReference>
<dbReference type="VEuPathDB" id="FungiDB:JI435_081570"/>
<keyword evidence="3" id="KW-1185">Reference proteome</keyword>
<name>A0A7U2ETP0_PHANO</name>
<feature type="signal peptide" evidence="1">
    <location>
        <begin position="1"/>
        <end position="19"/>
    </location>
</feature>
<evidence type="ECO:0000313" key="2">
    <source>
        <dbReference type="EMBL" id="QRC92784.1"/>
    </source>
</evidence>
<evidence type="ECO:0008006" key="4">
    <source>
        <dbReference type="Google" id="ProtNLM"/>
    </source>
</evidence>
<dbReference type="InterPro" id="IPR044924">
    <property type="entry name" value="HAD-SF_hydro_IA_REG-2-like_cap"/>
</dbReference>
<dbReference type="PANTHER" id="PTHR46191:SF2">
    <property type="entry name" value="HALOACID DEHALOGENASE-LIKE HYDROLASE DOMAIN-CONTAINING PROTEIN 3"/>
    <property type="match status" value="1"/>
</dbReference>
<dbReference type="InterPro" id="IPR051828">
    <property type="entry name" value="HAD-like_hydrolase_domain"/>
</dbReference>
<protein>
    <recommendedName>
        <fullName evidence="4">Haloacid dehalogenase-like hydrolase domain-containing protein 3</fullName>
    </recommendedName>
</protein>
<dbReference type="Pfam" id="PF00702">
    <property type="entry name" value="Hydrolase"/>
    <property type="match status" value="1"/>
</dbReference>
<dbReference type="InterPro" id="IPR023214">
    <property type="entry name" value="HAD_sf"/>
</dbReference>
<dbReference type="SUPFAM" id="SSF56784">
    <property type="entry name" value="HAD-like"/>
    <property type="match status" value="1"/>
</dbReference>